<dbReference type="InterPro" id="IPR051259">
    <property type="entry name" value="rRNA_Methyltransferase"/>
</dbReference>
<comment type="similarity">
    <text evidence="1">Belongs to the class IV-like SAM-binding methyltransferase superfamily. RNA methyltransferase TrmH family.</text>
</comment>
<feature type="domain" description="MRM3-like substrate binding" evidence="5">
    <location>
        <begin position="6"/>
        <end position="88"/>
    </location>
</feature>
<dbReference type="Pfam" id="PF22435">
    <property type="entry name" value="MRM3-like_sub_bind"/>
    <property type="match status" value="1"/>
</dbReference>
<dbReference type="InterPro" id="IPR053888">
    <property type="entry name" value="MRM3-like_sub_bind"/>
</dbReference>
<keyword evidence="7" id="KW-1185">Reference proteome</keyword>
<evidence type="ECO:0000313" key="6">
    <source>
        <dbReference type="EMBL" id="GAO43462.1"/>
    </source>
</evidence>
<dbReference type="GO" id="GO:0032259">
    <property type="term" value="P:methylation"/>
    <property type="evidence" value="ECO:0007669"/>
    <property type="project" value="UniProtKB-KW"/>
</dbReference>
<evidence type="ECO:0000256" key="2">
    <source>
        <dbReference type="ARBA" id="ARBA00022603"/>
    </source>
</evidence>
<dbReference type="SUPFAM" id="SSF75217">
    <property type="entry name" value="alpha/beta knot"/>
    <property type="match status" value="1"/>
</dbReference>
<dbReference type="InterPro" id="IPR029028">
    <property type="entry name" value="Alpha/beta_knot_MTases"/>
</dbReference>
<dbReference type="Gene3D" id="3.30.1330.30">
    <property type="match status" value="1"/>
</dbReference>
<evidence type="ECO:0000256" key="3">
    <source>
        <dbReference type="ARBA" id="ARBA00022679"/>
    </source>
</evidence>
<gene>
    <name evidence="6" type="ORF">FPE01S_02_05670</name>
</gene>
<dbReference type="GO" id="GO:0008173">
    <property type="term" value="F:RNA methyltransferase activity"/>
    <property type="evidence" value="ECO:0007669"/>
    <property type="project" value="InterPro"/>
</dbReference>
<dbReference type="Proteomes" id="UP000033121">
    <property type="component" value="Unassembled WGS sequence"/>
</dbReference>
<dbReference type="PANTHER" id="PTHR43191:SF2">
    <property type="entry name" value="RRNA METHYLTRANSFERASE 3, MITOCHONDRIAL"/>
    <property type="match status" value="1"/>
</dbReference>
<dbReference type="PANTHER" id="PTHR43191">
    <property type="entry name" value="RRNA METHYLTRANSFERASE 3"/>
    <property type="match status" value="1"/>
</dbReference>
<comment type="caution">
    <text evidence="6">The sequence shown here is derived from an EMBL/GenBank/DDBJ whole genome shotgun (WGS) entry which is preliminary data.</text>
</comment>
<dbReference type="Pfam" id="PF00588">
    <property type="entry name" value="SpoU_methylase"/>
    <property type="match status" value="1"/>
</dbReference>
<evidence type="ECO:0000313" key="7">
    <source>
        <dbReference type="Proteomes" id="UP000033121"/>
    </source>
</evidence>
<reference evidence="6 7" key="1">
    <citation type="submission" date="2015-04" db="EMBL/GenBank/DDBJ databases">
        <title>Whole genome shotgun sequence of Flavihumibacter petaseus NBRC 106054.</title>
        <authorList>
            <person name="Miyazawa S."/>
            <person name="Hosoyama A."/>
            <person name="Hashimoto M."/>
            <person name="Noguchi M."/>
            <person name="Tsuchikane K."/>
            <person name="Ohji S."/>
            <person name="Yamazoe A."/>
            <person name="Ichikawa N."/>
            <person name="Kimura A."/>
            <person name="Fujita N."/>
        </authorList>
    </citation>
    <scope>NUCLEOTIDE SEQUENCE [LARGE SCALE GENOMIC DNA]</scope>
    <source>
        <strain evidence="6 7">NBRC 106054</strain>
    </source>
</reference>
<keyword evidence="3 6" id="KW-0808">Transferase</keyword>
<dbReference type="CDD" id="cd18109">
    <property type="entry name" value="SpoU-like_RNA-MTase"/>
    <property type="match status" value="1"/>
</dbReference>
<accession>A0A0E9N0E3</accession>
<organism evidence="6 7">
    <name type="scientific">Flavihumibacter petaseus NBRC 106054</name>
    <dbReference type="NCBI Taxonomy" id="1220578"/>
    <lineage>
        <taxon>Bacteria</taxon>
        <taxon>Pseudomonadati</taxon>
        <taxon>Bacteroidota</taxon>
        <taxon>Chitinophagia</taxon>
        <taxon>Chitinophagales</taxon>
        <taxon>Chitinophagaceae</taxon>
        <taxon>Flavihumibacter</taxon>
    </lineage>
</organism>
<evidence type="ECO:0000259" key="5">
    <source>
        <dbReference type="Pfam" id="PF22435"/>
    </source>
</evidence>
<dbReference type="InterPro" id="IPR029026">
    <property type="entry name" value="tRNA_m1G_MTases_N"/>
</dbReference>
<dbReference type="InterPro" id="IPR029064">
    <property type="entry name" value="Ribosomal_eL30-like_sf"/>
</dbReference>
<proteinExistence type="inferred from homology"/>
<sequence length="242" mass="26424">MMITKNQVKYIQSLSQKKLRDSEKLFVAEGPKVVGELLAMSSLQCTAIYGTQEWFDTQQPLAVTESQVIEAGELERISFLTTPNQVLALFRQPVWNHPPGNWQLLLDGIQDPGNLGTIIRIADWFGVYSIICSRDTADCFAPKVVQSTMASIGRVAVEYADLREYIAANAGRNYYAATLDGIPLTGVNPRLPATLVIGNESKGIRPEVLEGIQHQVTIPRAGEAESLNAAVATGILLSHLTS</sequence>
<dbReference type="AlphaFoldDB" id="A0A0E9N0E3"/>
<dbReference type="SUPFAM" id="SSF55315">
    <property type="entry name" value="L30e-like"/>
    <property type="match status" value="1"/>
</dbReference>
<name>A0A0E9N0E3_9BACT</name>
<keyword evidence="2 6" id="KW-0489">Methyltransferase</keyword>
<dbReference type="InterPro" id="IPR001537">
    <property type="entry name" value="SpoU_MeTrfase"/>
</dbReference>
<evidence type="ECO:0000256" key="1">
    <source>
        <dbReference type="ARBA" id="ARBA00007228"/>
    </source>
</evidence>
<dbReference type="Gene3D" id="3.40.1280.10">
    <property type="match status" value="1"/>
</dbReference>
<dbReference type="EMBL" id="BBWV01000002">
    <property type="protein sequence ID" value="GAO43462.1"/>
    <property type="molecule type" value="Genomic_DNA"/>
</dbReference>
<dbReference type="STRING" id="1220578.FPE01S_02_05670"/>
<dbReference type="GO" id="GO:0003723">
    <property type="term" value="F:RNA binding"/>
    <property type="evidence" value="ECO:0007669"/>
    <property type="project" value="InterPro"/>
</dbReference>
<evidence type="ECO:0000259" key="4">
    <source>
        <dbReference type="Pfam" id="PF00588"/>
    </source>
</evidence>
<protein>
    <submittedName>
        <fullName evidence="6">Putative RNA methyltransferase</fullName>
    </submittedName>
</protein>
<feature type="domain" description="tRNA/rRNA methyltransferase SpoU type" evidence="4">
    <location>
        <begin position="104"/>
        <end position="237"/>
    </location>
</feature>
<dbReference type="GO" id="GO:0006396">
    <property type="term" value="P:RNA processing"/>
    <property type="evidence" value="ECO:0007669"/>
    <property type="project" value="InterPro"/>
</dbReference>